<keyword evidence="6" id="KW-0808">Transferase</keyword>
<dbReference type="Gene3D" id="3.40.630.30">
    <property type="match status" value="1"/>
</dbReference>
<comment type="caution">
    <text evidence="6">The sequence shown here is derived from an EMBL/GenBank/DDBJ whole genome shotgun (WGS) entry which is preliminary data.</text>
</comment>
<evidence type="ECO:0000256" key="4">
    <source>
        <dbReference type="ARBA" id="ARBA00031122"/>
    </source>
</evidence>
<sequence>MKSNTSIQQMYPFERYDSLIQKTISFRHVNMKEDLELLHSWMHEKHVIPFWNLNLSLENYAAHLQRFLQDDHQTLLIGELGSVPMSYWESYWVKDDVIGKLYEFEEHDQGIHLLIGPQEFLGKGFIYPLLLTILYKKFQVFETNQIIAEPDIRNEKMIHIFKKCGFQPVKEVELPDKTGLLMICERKGFERRWTDWQTNRF</sequence>
<dbReference type="STRING" id="1714355.BTO28_01510"/>
<evidence type="ECO:0000313" key="7">
    <source>
        <dbReference type="Proteomes" id="UP000188613"/>
    </source>
</evidence>
<reference evidence="6 7" key="1">
    <citation type="submission" date="2016-12" db="EMBL/GenBank/DDBJ databases">
        <title>Domibacillus sp. SAB 38T whole genome sequencing.</title>
        <authorList>
            <person name="Verma A."/>
            <person name="Ojha A.K."/>
            <person name="Krishnamurthi S."/>
        </authorList>
    </citation>
    <scope>NUCLEOTIDE SEQUENCE [LARGE SCALE GENOMIC DNA]</scope>
    <source>
        <strain evidence="6 7">SAB 38</strain>
    </source>
</reference>
<dbReference type="Proteomes" id="UP000188613">
    <property type="component" value="Unassembled WGS sequence"/>
</dbReference>
<evidence type="ECO:0000256" key="1">
    <source>
        <dbReference type="ARBA" id="ARBA00003818"/>
    </source>
</evidence>
<dbReference type="SMART" id="SM01006">
    <property type="entry name" value="AlcB"/>
    <property type="match status" value="1"/>
</dbReference>
<proteinExistence type="predicted"/>
<protein>
    <recommendedName>
        <fullName evidence="3">Lysine N-acyltransferase MbtK</fullName>
    </recommendedName>
    <alternativeName>
        <fullName evidence="4">Mycobactin synthase protein K</fullName>
    </alternativeName>
</protein>
<name>A0A1V2ACR9_9BACI</name>
<dbReference type="SUPFAM" id="SSF55729">
    <property type="entry name" value="Acyl-CoA N-acyltransferases (Nat)"/>
    <property type="match status" value="1"/>
</dbReference>
<dbReference type="EMBL" id="MSFI01000001">
    <property type="protein sequence ID" value="OMP68750.1"/>
    <property type="molecule type" value="Genomic_DNA"/>
</dbReference>
<evidence type="ECO:0000256" key="2">
    <source>
        <dbReference type="ARBA" id="ARBA00004924"/>
    </source>
</evidence>
<dbReference type="Pfam" id="PF13523">
    <property type="entry name" value="Acetyltransf_8"/>
    <property type="match status" value="1"/>
</dbReference>
<dbReference type="InterPro" id="IPR016181">
    <property type="entry name" value="Acyl_CoA_acyltransferase"/>
</dbReference>
<dbReference type="PANTHER" id="PTHR31438:SF1">
    <property type="entry name" value="LYSINE N-ACYLTRANSFERASE C17G9.06C-RELATED"/>
    <property type="match status" value="1"/>
</dbReference>
<evidence type="ECO:0000256" key="3">
    <source>
        <dbReference type="ARBA" id="ARBA00020586"/>
    </source>
</evidence>
<dbReference type="GO" id="GO:0019290">
    <property type="term" value="P:siderophore biosynthetic process"/>
    <property type="evidence" value="ECO:0007669"/>
    <property type="project" value="InterPro"/>
</dbReference>
<organism evidence="6 7">
    <name type="scientific">Domibacillus epiphyticus</name>
    <dbReference type="NCBI Taxonomy" id="1714355"/>
    <lineage>
        <taxon>Bacteria</taxon>
        <taxon>Bacillati</taxon>
        <taxon>Bacillota</taxon>
        <taxon>Bacilli</taxon>
        <taxon>Bacillales</taxon>
        <taxon>Bacillaceae</taxon>
        <taxon>Domibacillus</taxon>
    </lineage>
</organism>
<feature type="domain" description="Acyltransferase MbtK/IucB-like conserved" evidence="5">
    <location>
        <begin position="27"/>
        <end position="74"/>
    </location>
</feature>
<dbReference type="RefSeq" id="WP_076763356.1">
    <property type="nucleotide sequence ID" value="NZ_MSFI01000001.1"/>
</dbReference>
<keyword evidence="7" id="KW-1185">Reference proteome</keyword>
<dbReference type="PANTHER" id="PTHR31438">
    <property type="entry name" value="LYSINE N-ACYLTRANSFERASE C17G9.06C-RELATED"/>
    <property type="match status" value="1"/>
</dbReference>
<dbReference type="OrthoDB" id="9795206at2"/>
<comment type="function">
    <text evidence="1">Acyltransferase required for the direct transfer of medium- to long-chain fatty acyl moieties from a carrier protein (MbtL) on to the epsilon-amino group of lysine residue in the mycobactin core.</text>
</comment>
<dbReference type="AlphaFoldDB" id="A0A1V2ACR9"/>
<accession>A0A1V2ACR9</accession>
<evidence type="ECO:0000259" key="5">
    <source>
        <dbReference type="SMART" id="SM01006"/>
    </source>
</evidence>
<comment type="pathway">
    <text evidence="2">Siderophore biosynthesis.</text>
</comment>
<dbReference type="InterPro" id="IPR019432">
    <property type="entry name" value="Acyltransferase_MbtK/IucB-like"/>
</dbReference>
<dbReference type="GO" id="GO:0016410">
    <property type="term" value="F:N-acyltransferase activity"/>
    <property type="evidence" value="ECO:0007669"/>
    <property type="project" value="TreeGrafter"/>
</dbReference>
<evidence type="ECO:0000313" key="6">
    <source>
        <dbReference type="EMBL" id="OMP68750.1"/>
    </source>
</evidence>
<gene>
    <name evidence="6" type="ORF">BTO28_01510</name>
</gene>